<reference evidence="5 6" key="1">
    <citation type="journal article" date="2009" name="Science">
        <title>Green evolution and dynamic adaptations revealed by genomes of the marine picoeukaryotes Micromonas.</title>
        <authorList>
            <person name="Worden A.Z."/>
            <person name="Lee J.H."/>
            <person name="Mock T."/>
            <person name="Rouze P."/>
            <person name="Simmons M.P."/>
            <person name="Aerts A.L."/>
            <person name="Allen A.E."/>
            <person name="Cuvelier M.L."/>
            <person name="Derelle E."/>
            <person name="Everett M.V."/>
            <person name="Foulon E."/>
            <person name="Grimwood J."/>
            <person name="Gundlach H."/>
            <person name="Henrissat B."/>
            <person name="Napoli C."/>
            <person name="McDonald S.M."/>
            <person name="Parker M.S."/>
            <person name="Rombauts S."/>
            <person name="Salamov A."/>
            <person name="Von Dassow P."/>
            <person name="Badger J.H."/>
            <person name="Coutinho P.M."/>
            <person name="Demir E."/>
            <person name="Dubchak I."/>
            <person name="Gentemann C."/>
            <person name="Eikrem W."/>
            <person name="Gready J.E."/>
            <person name="John U."/>
            <person name="Lanier W."/>
            <person name="Lindquist E.A."/>
            <person name="Lucas S."/>
            <person name="Mayer K.F."/>
            <person name="Moreau H."/>
            <person name="Not F."/>
            <person name="Otillar R."/>
            <person name="Panaud O."/>
            <person name="Pangilinan J."/>
            <person name="Paulsen I."/>
            <person name="Piegu B."/>
            <person name="Poliakov A."/>
            <person name="Robbens S."/>
            <person name="Schmutz J."/>
            <person name="Toulza E."/>
            <person name="Wyss T."/>
            <person name="Zelensky A."/>
            <person name="Zhou K."/>
            <person name="Armbrust E.V."/>
            <person name="Bhattacharya D."/>
            <person name="Goodenough U.W."/>
            <person name="Van de Peer Y."/>
            <person name="Grigoriev I.V."/>
        </authorList>
    </citation>
    <scope>NUCLEOTIDE SEQUENCE [LARGE SCALE GENOMIC DNA]</scope>
    <source>
        <strain evidence="5 6">CCMP1545</strain>
    </source>
</reference>
<gene>
    <name evidence="5" type="ORF">MICPUCDRAFT_50851</name>
</gene>
<evidence type="ECO:0000313" key="5">
    <source>
        <dbReference type="EMBL" id="EEH61043.1"/>
    </source>
</evidence>
<dbReference type="EMBL" id="GG663735">
    <property type="protein sequence ID" value="EEH61043.1"/>
    <property type="molecule type" value="Genomic_DNA"/>
</dbReference>
<keyword evidence="3" id="KW-0539">Nucleus</keyword>
<accession>C1MJ88</accession>
<proteinExistence type="inferred from homology"/>
<dbReference type="InterPro" id="IPR007858">
    <property type="entry name" value="Dpy-30_motif"/>
</dbReference>
<dbReference type="AlphaFoldDB" id="C1MJ88"/>
<dbReference type="CDD" id="cd22965">
    <property type="entry name" value="DD_DPY30_SDC1"/>
    <property type="match status" value="1"/>
</dbReference>
<name>C1MJ88_MICPC</name>
<feature type="region of interest" description="Disordered" evidence="4">
    <location>
        <begin position="62"/>
        <end position="94"/>
    </location>
</feature>
<organism evidence="6">
    <name type="scientific">Micromonas pusilla (strain CCMP1545)</name>
    <name type="common">Picoplanktonic green alga</name>
    <dbReference type="NCBI Taxonomy" id="564608"/>
    <lineage>
        <taxon>Eukaryota</taxon>
        <taxon>Viridiplantae</taxon>
        <taxon>Chlorophyta</taxon>
        <taxon>Mamiellophyceae</taxon>
        <taxon>Mamiellales</taxon>
        <taxon>Mamiellaceae</taxon>
        <taxon>Micromonas</taxon>
    </lineage>
</organism>
<feature type="compositionally biased region" description="Basic residues" evidence="4">
    <location>
        <begin position="23"/>
        <end position="44"/>
    </location>
</feature>
<dbReference type="Pfam" id="PF05186">
    <property type="entry name" value="Dpy-30"/>
    <property type="match status" value="1"/>
</dbReference>
<dbReference type="OrthoDB" id="417678at2759"/>
<sequence length="175" mass="18770">MPEEPPVDGALPRATDALDRRLATTRRPPRSRPSRLPRPGPRPRRFSLTVRFAVVARSCAAEVEGEEAAAPEPEPVPASEDAGYDNPEAAAAAQEAALATQNKLDVQALPIRQYLEQAVVPILLQGMQALVKERPGNPVEYLAAYLLKNNPQGPSNPPPEKALANPPPPEAEASK</sequence>
<keyword evidence="6" id="KW-1185">Reference proteome</keyword>
<dbReference type="GeneID" id="9680902"/>
<dbReference type="KEGG" id="mpp:MICPUCDRAFT_50851"/>
<protein>
    <submittedName>
        <fullName evidence="5">Dpy-30 like protein</fullName>
    </submittedName>
</protein>
<comment type="similarity">
    <text evidence="2">Belongs to the dpy-30 family.</text>
</comment>
<dbReference type="eggNOG" id="KOG4109">
    <property type="taxonomic scope" value="Eukaryota"/>
</dbReference>
<feature type="region of interest" description="Disordered" evidence="4">
    <location>
        <begin position="1"/>
        <end position="44"/>
    </location>
</feature>
<feature type="region of interest" description="Disordered" evidence="4">
    <location>
        <begin position="149"/>
        <end position="175"/>
    </location>
</feature>
<evidence type="ECO:0000313" key="6">
    <source>
        <dbReference type="Proteomes" id="UP000001876"/>
    </source>
</evidence>
<dbReference type="Proteomes" id="UP000001876">
    <property type="component" value="Unassembled WGS sequence"/>
</dbReference>
<dbReference type="InterPro" id="IPR049629">
    <property type="entry name" value="DPY30_SDC1_DD"/>
</dbReference>
<comment type="subcellular location">
    <subcellularLocation>
        <location evidence="1">Nucleus</location>
    </subcellularLocation>
</comment>
<feature type="compositionally biased region" description="Pro residues" evidence="4">
    <location>
        <begin position="154"/>
        <end position="175"/>
    </location>
</feature>
<dbReference type="Gene3D" id="1.20.890.10">
    <property type="entry name" value="cAMP-dependent protein kinase regulatory subunit, dimerization-anchoring domain"/>
    <property type="match status" value="1"/>
</dbReference>
<dbReference type="GO" id="GO:0005634">
    <property type="term" value="C:nucleus"/>
    <property type="evidence" value="ECO:0007669"/>
    <property type="project" value="UniProtKB-SubCell"/>
</dbReference>
<evidence type="ECO:0000256" key="3">
    <source>
        <dbReference type="ARBA" id="ARBA00023242"/>
    </source>
</evidence>
<evidence type="ECO:0000256" key="1">
    <source>
        <dbReference type="ARBA" id="ARBA00004123"/>
    </source>
</evidence>
<evidence type="ECO:0000256" key="4">
    <source>
        <dbReference type="SAM" id="MobiDB-lite"/>
    </source>
</evidence>
<dbReference type="RefSeq" id="XP_003055791.1">
    <property type="nucleotide sequence ID" value="XM_003055745.1"/>
</dbReference>
<evidence type="ECO:0000256" key="2">
    <source>
        <dbReference type="ARBA" id="ARBA00010849"/>
    </source>
</evidence>
<dbReference type="STRING" id="564608.C1MJ88"/>